<name>A0A8J7G5H8_9ACTN</name>
<reference evidence="3" key="1">
    <citation type="submission" date="2020-11" db="EMBL/GenBank/DDBJ databases">
        <title>Sequencing the genomes of 1000 actinobacteria strains.</title>
        <authorList>
            <person name="Klenk H.-P."/>
        </authorList>
    </citation>
    <scope>NUCLEOTIDE SEQUENCE</scope>
    <source>
        <strain evidence="3">DSM 45356</strain>
    </source>
</reference>
<dbReference type="Proteomes" id="UP000622552">
    <property type="component" value="Unassembled WGS sequence"/>
</dbReference>
<dbReference type="SUPFAM" id="SSF51445">
    <property type="entry name" value="(Trans)glycosidases"/>
    <property type="match status" value="1"/>
</dbReference>
<evidence type="ECO:0000313" key="3">
    <source>
        <dbReference type="EMBL" id="MBG6134043.1"/>
    </source>
</evidence>
<feature type="signal peptide" evidence="1">
    <location>
        <begin position="1"/>
        <end position="23"/>
    </location>
</feature>
<dbReference type="AlphaFoldDB" id="A0A8J7G5H8"/>
<dbReference type="InterPro" id="IPR017853">
    <property type="entry name" value="GH"/>
</dbReference>
<dbReference type="GO" id="GO:0004560">
    <property type="term" value="F:alpha-L-fucosidase activity"/>
    <property type="evidence" value="ECO:0007669"/>
    <property type="project" value="InterPro"/>
</dbReference>
<evidence type="ECO:0000256" key="1">
    <source>
        <dbReference type="SAM" id="SignalP"/>
    </source>
</evidence>
<proteinExistence type="predicted"/>
<keyword evidence="4" id="KW-1185">Reference proteome</keyword>
<protein>
    <recommendedName>
        <fullName evidence="2">Glycoside hydrolase family 29 N-terminal domain-containing protein</fullName>
    </recommendedName>
</protein>
<organism evidence="3 4">
    <name type="scientific">Longispora fulva</name>
    <dbReference type="NCBI Taxonomy" id="619741"/>
    <lineage>
        <taxon>Bacteria</taxon>
        <taxon>Bacillati</taxon>
        <taxon>Actinomycetota</taxon>
        <taxon>Actinomycetes</taxon>
        <taxon>Micromonosporales</taxon>
        <taxon>Micromonosporaceae</taxon>
        <taxon>Longispora</taxon>
    </lineage>
</organism>
<dbReference type="Gene3D" id="2.60.120.260">
    <property type="entry name" value="Galactose-binding domain-like"/>
    <property type="match status" value="3"/>
</dbReference>
<dbReference type="EMBL" id="JADOUF010000001">
    <property type="protein sequence ID" value="MBG6134043.1"/>
    <property type="molecule type" value="Genomic_DNA"/>
</dbReference>
<dbReference type="InterPro" id="IPR008979">
    <property type="entry name" value="Galactose-bd-like_sf"/>
</dbReference>
<feature type="chain" id="PRO_5038563037" description="Glycoside hydrolase family 29 N-terminal domain-containing protein" evidence="1">
    <location>
        <begin position="24"/>
        <end position="747"/>
    </location>
</feature>
<dbReference type="InterPro" id="IPR057739">
    <property type="entry name" value="Glyco_hydro_29_N"/>
</dbReference>
<keyword evidence="1" id="KW-0732">Signal</keyword>
<dbReference type="Gene3D" id="3.20.20.80">
    <property type="entry name" value="Glycosidases"/>
    <property type="match status" value="1"/>
</dbReference>
<comment type="caution">
    <text evidence="3">The sequence shown here is derived from an EMBL/GenBank/DDBJ whole genome shotgun (WGS) entry which is preliminary data.</text>
</comment>
<dbReference type="Pfam" id="PF01120">
    <property type="entry name" value="Alpha_L_fucos"/>
    <property type="match status" value="1"/>
</dbReference>
<gene>
    <name evidence="3" type="ORF">IW245_000237</name>
</gene>
<dbReference type="SUPFAM" id="SSF49785">
    <property type="entry name" value="Galactose-binding domain-like"/>
    <property type="match status" value="1"/>
</dbReference>
<feature type="domain" description="Glycoside hydrolase family 29 N-terminal" evidence="2">
    <location>
        <begin position="194"/>
        <end position="407"/>
    </location>
</feature>
<accession>A0A8J7G5H8</accession>
<dbReference type="RefSeq" id="WP_197001327.1">
    <property type="nucleotide sequence ID" value="NZ_BONS01000044.1"/>
</dbReference>
<dbReference type="GO" id="GO:0005975">
    <property type="term" value="P:carbohydrate metabolic process"/>
    <property type="evidence" value="ECO:0007669"/>
    <property type="project" value="InterPro"/>
</dbReference>
<sequence length="747" mass="80273">MRSRLPRALAMALCAAIAATVAAATPAAADTIIPQAGPNPVVITPGTGSDDVVALPASAAERTSAITNTGGQGDIAKNFHVQHFLTTADYLAWTVSVPAAASYRFAVLLNASSGQQFTLTVRGTATSVSFTSSGGWLKIDAGTLALPAGSSTVELRRAGSPSGDTQVKSVELIRDSDYAAYQQRVATGRAAADLTWLRQAKYGLMFQYGSWGFPAGGGPAKTLEQQANDFNVPAFVNTVKQTGAAYVIWSFSWWGYRPDMPNTALDTIMANGGASTSQRDLIGEVAAALHAENIRFALYYHEGKEEATFWQKENYPSSFPATGTGDRSTFFTNWKNVVGEIGQRLGTNLDGFFFDDAMTYYPAKFEELHAVARTGNPARTVTWNNWVYPRLTEFQDVSMGENYTGDGTVGSPPAGGDGIFTAGPDKGLLEHGMFIMENDWGVHQQGQQIGATTFDATWAISHVTSAAARSVPLTFDLMMYEDGTMSAQSLAVLQQLKAAVRGTTGVTTVNNTDAAISYTGSWSVSGNRGAGDYADDVRYTSVNGDSVAYTFTGSGIDLLTEKYSDQGNIDVYIDNVFQQTVNTSNSTRLVQQAVYSKTWPTSGSHTIKAVKKDGSYMLLDAFRVHQDVTVNNTDASIAYTGAWSVSSNRGVGDYADDVRYTMTNGDAVSYTFTGTGIDLLTEKFSDQGNVDIYIDNVFQQTVNTTNPTRLVQQAVYSKTWPTSGSHTIKAVKKDGTYMLLDAFRVYA</sequence>
<evidence type="ECO:0000259" key="2">
    <source>
        <dbReference type="Pfam" id="PF01120"/>
    </source>
</evidence>
<evidence type="ECO:0000313" key="4">
    <source>
        <dbReference type="Proteomes" id="UP000622552"/>
    </source>
</evidence>